<keyword evidence="1" id="KW-0732">Signal</keyword>
<reference evidence="2 3" key="1">
    <citation type="submission" date="2018-03" db="EMBL/GenBank/DDBJ databases">
        <title>Genomic Encyclopedia of Archaeal and Bacterial Type Strains, Phase II (KMG-II): from individual species to whole genera.</title>
        <authorList>
            <person name="Goeker M."/>
        </authorList>
    </citation>
    <scope>NUCLEOTIDE SEQUENCE [LARGE SCALE GENOMIC DNA]</scope>
    <source>
        <strain evidence="2 3">DSM 100214</strain>
    </source>
</reference>
<dbReference type="RefSeq" id="WP_110310566.1">
    <property type="nucleotide sequence ID" value="NZ_QICL01000010.1"/>
</dbReference>
<gene>
    <name evidence="2" type="ORF">CLV62_11093</name>
</gene>
<evidence type="ECO:0000256" key="1">
    <source>
        <dbReference type="SAM" id="SignalP"/>
    </source>
</evidence>
<organism evidence="2 3">
    <name type="scientific">Dysgonomonas alginatilytica</name>
    <dbReference type="NCBI Taxonomy" id="1605892"/>
    <lineage>
        <taxon>Bacteria</taxon>
        <taxon>Pseudomonadati</taxon>
        <taxon>Bacteroidota</taxon>
        <taxon>Bacteroidia</taxon>
        <taxon>Bacteroidales</taxon>
        <taxon>Dysgonomonadaceae</taxon>
        <taxon>Dysgonomonas</taxon>
    </lineage>
</organism>
<dbReference type="Proteomes" id="UP000247973">
    <property type="component" value="Unassembled WGS sequence"/>
</dbReference>
<accession>A0A2V3PPM1</accession>
<feature type="chain" id="PRO_5016146177" evidence="1">
    <location>
        <begin position="24"/>
        <end position="107"/>
    </location>
</feature>
<feature type="signal peptide" evidence="1">
    <location>
        <begin position="1"/>
        <end position="23"/>
    </location>
</feature>
<protein>
    <submittedName>
        <fullName evidence="2">Uncharacterized protein</fullName>
    </submittedName>
</protein>
<dbReference type="AlphaFoldDB" id="A0A2V3PPM1"/>
<proteinExistence type="predicted"/>
<sequence>MKKILLLTLISVFSFLITEKVEAANNLGLIAIDNYHHQAGKDYTFDKELSYEALGINAPIISDYYISGKRLKFTIESIHMDRLSKQSYLDLEVVCKTGTGTLRIYFY</sequence>
<comment type="caution">
    <text evidence="2">The sequence shown here is derived from an EMBL/GenBank/DDBJ whole genome shotgun (WGS) entry which is preliminary data.</text>
</comment>
<evidence type="ECO:0000313" key="3">
    <source>
        <dbReference type="Proteomes" id="UP000247973"/>
    </source>
</evidence>
<name>A0A2V3PPM1_9BACT</name>
<evidence type="ECO:0000313" key="2">
    <source>
        <dbReference type="EMBL" id="PXV64449.1"/>
    </source>
</evidence>
<dbReference type="EMBL" id="QICL01000010">
    <property type="protein sequence ID" value="PXV64449.1"/>
    <property type="molecule type" value="Genomic_DNA"/>
</dbReference>
<keyword evidence="3" id="KW-1185">Reference proteome</keyword>